<evidence type="ECO:0000313" key="2">
    <source>
        <dbReference type="EMBL" id="KZS98012.1"/>
    </source>
</evidence>
<dbReference type="AlphaFoldDB" id="A0A164ZSD7"/>
<dbReference type="FunFam" id="3.30.420.40:FF:000050">
    <property type="entry name" value="Actin, alpha skeletal muscle"/>
    <property type="match status" value="1"/>
</dbReference>
<dbReference type="EMBL" id="KV419396">
    <property type="protein sequence ID" value="KZS98012.1"/>
    <property type="molecule type" value="Genomic_DNA"/>
</dbReference>
<dbReference type="Pfam" id="PF00022">
    <property type="entry name" value="Actin"/>
    <property type="match status" value="1"/>
</dbReference>
<evidence type="ECO:0000256" key="1">
    <source>
        <dbReference type="RuleBase" id="RU000487"/>
    </source>
</evidence>
<protein>
    <submittedName>
        <fullName evidence="2">Brg1-associated factor b</fullName>
    </submittedName>
</protein>
<dbReference type="InterPro" id="IPR004000">
    <property type="entry name" value="Actin"/>
</dbReference>
<dbReference type="SUPFAM" id="SSF53067">
    <property type="entry name" value="Actin-like ATPase domain"/>
    <property type="match status" value="2"/>
</dbReference>
<dbReference type="Proteomes" id="UP000076722">
    <property type="component" value="Unassembled WGS sequence"/>
</dbReference>
<reference evidence="2 3" key="1">
    <citation type="journal article" date="2016" name="Mol. Biol. Evol.">
        <title>Comparative Genomics of Early-Diverging Mushroom-Forming Fungi Provides Insights into the Origins of Lignocellulose Decay Capabilities.</title>
        <authorList>
            <person name="Nagy L.G."/>
            <person name="Riley R."/>
            <person name="Tritt A."/>
            <person name="Adam C."/>
            <person name="Daum C."/>
            <person name="Floudas D."/>
            <person name="Sun H."/>
            <person name="Yadav J.S."/>
            <person name="Pangilinan J."/>
            <person name="Larsson K.H."/>
            <person name="Matsuura K."/>
            <person name="Barry K."/>
            <person name="Labutti K."/>
            <person name="Kuo R."/>
            <person name="Ohm R.A."/>
            <person name="Bhattacharya S.S."/>
            <person name="Shirouzu T."/>
            <person name="Yoshinaga Y."/>
            <person name="Martin F.M."/>
            <person name="Grigoriev I.V."/>
            <person name="Hibbett D.S."/>
        </authorList>
    </citation>
    <scope>NUCLEOTIDE SEQUENCE [LARGE SCALE GENOMIC DNA]</scope>
    <source>
        <strain evidence="2 3">HHB9708</strain>
    </source>
</reference>
<dbReference type="FunFam" id="3.30.420.40:FF:000058">
    <property type="entry name" value="Putative actin-related protein 5"/>
    <property type="match status" value="1"/>
</dbReference>
<dbReference type="SMART" id="SM00268">
    <property type="entry name" value="ACTIN"/>
    <property type="match status" value="1"/>
</dbReference>
<accession>A0A164ZSD7</accession>
<dbReference type="PRINTS" id="PR00190">
    <property type="entry name" value="ACTIN"/>
</dbReference>
<dbReference type="PANTHER" id="PTHR11937">
    <property type="entry name" value="ACTIN"/>
    <property type="match status" value="1"/>
</dbReference>
<dbReference type="InterPro" id="IPR020902">
    <property type="entry name" value="Actin/actin-like_CS"/>
</dbReference>
<dbReference type="CDD" id="cd13395">
    <property type="entry name" value="ASKHA_NBD_Arp4_ACTL6-like"/>
    <property type="match status" value="1"/>
</dbReference>
<comment type="similarity">
    <text evidence="1">Belongs to the actin family.</text>
</comment>
<evidence type="ECO:0000313" key="3">
    <source>
        <dbReference type="Proteomes" id="UP000076722"/>
    </source>
</evidence>
<organism evidence="2 3">
    <name type="scientific">Sistotremastrum niveocremeum HHB9708</name>
    <dbReference type="NCBI Taxonomy" id="1314777"/>
    <lineage>
        <taxon>Eukaryota</taxon>
        <taxon>Fungi</taxon>
        <taxon>Dikarya</taxon>
        <taxon>Basidiomycota</taxon>
        <taxon>Agaricomycotina</taxon>
        <taxon>Agaricomycetes</taxon>
        <taxon>Sistotremastrales</taxon>
        <taxon>Sistotremastraceae</taxon>
        <taxon>Sertulicium</taxon>
        <taxon>Sertulicium niveocremeum</taxon>
    </lineage>
</organism>
<dbReference type="InterPro" id="IPR043129">
    <property type="entry name" value="ATPase_NBD"/>
</dbReference>
<keyword evidence="3" id="KW-1185">Reference proteome</keyword>
<proteinExistence type="inferred from homology"/>
<sequence>MATHGGDEVSALVLDIGSHTTRAGYAGDDSPKAVFSTSYGYVPHRPPPEAMDETGANGELIRQPRASTTTYLGEQGPNVWRPNMVVTNPFSEGILTDFAPIPHIVKYAIVDSLRCDPTEHPVLVTEPTWNTKANRERMAEIMFEDLQVPAFYIANSGVLNAFAAGKGTALVIDVGKSMASVVPVVDGFVLRKGCANSTIPLLVRAQAYSMLTQPTPHREGISLLPHHLISNKQAVDPGLPPRFTYREDRASQTTDTWRTWAEHRELDEWLANVSAVMDGGWNEQIAQTRPVKQYEFPTGYNTFFGADRFLPGEVYFNNSHMAAPDLPAPLNSLLNTSLGACEPDLRAQLLSNVVLTGGSSLLSGFSERIVNELTRSYPNQRIKLHAAGNITERRYGAWLGGSVLASLGTFHQLWISKEEWQEHGKSIVGQRCK</sequence>
<dbReference type="STRING" id="1314777.A0A164ZSD7"/>
<gene>
    <name evidence="2" type="ORF">SISNIDRAFT_449635</name>
</gene>
<name>A0A164ZSD7_9AGAM</name>
<dbReference type="OrthoDB" id="5132116at2759"/>
<dbReference type="Gene3D" id="3.30.420.40">
    <property type="match status" value="3"/>
</dbReference>
<dbReference type="PROSITE" id="PS01132">
    <property type="entry name" value="ACTINS_ACT_LIKE"/>
    <property type="match status" value="1"/>
</dbReference>